<dbReference type="SMART" id="SM00341">
    <property type="entry name" value="HRDC"/>
    <property type="match status" value="1"/>
</dbReference>
<evidence type="ECO:0000259" key="17">
    <source>
        <dbReference type="PROSITE" id="PS50967"/>
    </source>
</evidence>
<dbReference type="SMART" id="SM00490">
    <property type="entry name" value="HELICc"/>
    <property type="match status" value="1"/>
</dbReference>
<keyword evidence="3" id="KW-0547">Nucleotide-binding</keyword>
<dbReference type="GO" id="GO:0009378">
    <property type="term" value="F:four-way junction helicase activity"/>
    <property type="evidence" value="ECO:0007669"/>
    <property type="project" value="TreeGrafter"/>
</dbReference>
<dbReference type="FunFam" id="3.40.50.300:FF:000537">
    <property type="entry name" value="Bloom syndrome RecQ-like helicase"/>
    <property type="match status" value="1"/>
</dbReference>
<dbReference type="GO" id="GO:0005737">
    <property type="term" value="C:cytoplasm"/>
    <property type="evidence" value="ECO:0007669"/>
    <property type="project" value="TreeGrafter"/>
</dbReference>
<evidence type="ECO:0000256" key="2">
    <source>
        <dbReference type="ARBA" id="ARBA00005446"/>
    </source>
</evidence>
<dbReference type="FunFam" id="1.10.10.10:FF:000495">
    <property type="entry name" value="RecQ family helicase MusN"/>
    <property type="match status" value="1"/>
</dbReference>
<dbReference type="PROSITE" id="PS51192">
    <property type="entry name" value="HELICASE_ATP_BIND_1"/>
    <property type="match status" value="1"/>
</dbReference>
<dbReference type="GO" id="GO:0003677">
    <property type="term" value="F:DNA binding"/>
    <property type="evidence" value="ECO:0007669"/>
    <property type="project" value="UniProtKB-KW"/>
</dbReference>
<dbReference type="EC" id="5.6.2.4" evidence="13"/>
<proteinExistence type="inferred from homology"/>
<dbReference type="PANTHER" id="PTHR13710">
    <property type="entry name" value="DNA HELICASE RECQ FAMILY MEMBER"/>
    <property type="match status" value="1"/>
</dbReference>
<dbReference type="OrthoDB" id="10261556at2759"/>
<keyword evidence="4" id="KW-0227">DNA damage</keyword>
<evidence type="ECO:0000256" key="6">
    <source>
        <dbReference type="ARBA" id="ARBA00022806"/>
    </source>
</evidence>
<dbReference type="Gene3D" id="1.10.150.80">
    <property type="entry name" value="HRDC domain"/>
    <property type="match status" value="1"/>
</dbReference>
<reference evidence="20" key="3">
    <citation type="submission" date="2019-06" db="EMBL/GenBank/DDBJ databases">
        <authorList>
            <person name="Poynton C."/>
            <person name="Hasenbein S."/>
            <person name="Benoit J.B."/>
            <person name="Sepulveda M.S."/>
            <person name="Poelchau M.F."/>
            <person name="Murali S.C."/>
            <person name="Chen S."/>
            <person name="Glastad K.M."/>
            <person name="Werren J.H."/>
            <person name="Vineis J.H."/>
            <person name="Bowen J.L."/>
            <person name="Friedrich M."/>
            <person name="Jones J."/>
            <person name="Robertson H.M."/>
            <person name="Feyereisen R."/>
            <person name="Mechler-Hickson A."/>
            <person name="Mathers N."/>
            <person name="Lee C.E."/>
            <person name="Colbourne J.K."/>
            <person name="Biales A."/>
            <person name="Johnston J.S."/>
            <person name="Wellborn G.A."/>
            <person name="Rosendale A.J."/>
            <person name="Cridge A.G."/>
            <person name="Munoz-Torres M.C."/>
            <person name="Bain P.A."/>
            <person name="Manny A.R."/>
            <person name="Major K.M."/>
            <person name="Lambert F.N."/>
            <person name="Vulpe C.D."/>
            <person name="Tuck P."/>
            <person name="Blalock B.J."/>
            <person name="Lin Y.-Y."/>
            <person name="Smith M.E."/>
            <person name="Ochoa-Acuna H."/>
            <person name="Chen M.-J.M."/>
            <person name="Childers C.P."/>
            <person name="Qu J."/>
            <person name="Dugan S."/>
            <person name="Lee S.L."/>
            <person name="Chao H."/>
            <person name="Dinh H."/>
            <person name="Han Y."/>
            <person name="Doddapaneni H."/>
            <person name="Worley K.C."/>
            <person name="Muzny D.M."/>
            <person name="Gibbs R.A."/>
            <person name="Richards S."/>
        </authorList>
    </citation>
    <scope>NUCLEOTIDE SEQUENCE</scope>
    <source>
        <strain evidence="20">HAZT.00-mixed</strain>
        <tissue evidence="20">Whole organism</tissue>
    </source>
</reference>
<dbReference type="Proteomes" id="UP000711488">
    <property type="component" value="Unassembled WGS sequence"/>
</dbReference>
<accession>A0A6A0H202</accession>
<dbReference type="SMART" id="SM00487">
    <property type="entry name" value="DEXDc"/>
    <property type="match status" value="1"/>
</dbReference>
<evidence type="ECO:0000259" key="19">
    <source>
        <dbReference type="PROSITE" id="PS51194"/>
    </source>
</evidence>
<evidence type="ECO:0000256" key="4">
    <source>
        <dbReference type="ARBA" id="ARBA00022763"/>
    </source>
</evidence>
<feature type="domain" description="Helicase C-terminal" evidence="19">
    <location>
        <begin position="695"/>
        <end position="854"/>
    </location>
</feature>
<gene>
    <name evidence="20" type="ORF">HAZT_HAZT005099</name>
</gene>
<dbReference type="SMART" id="SM00956">
    <property type="entry name" value="RQC"/>
    <property type="match status" value="1"/>
</dbReference>
<evidence type="ECO:0000256" key="1">
    <source>
        <dbReference type="ARBA" id="ARBA00004123"/>
    </source>
</evidence>
<dbReference type="GO" id="GO:0005634">
    <property type="term" value="C:nucleus"/>
    <property type="evidence" value="ECO:0007669"/>
    <property type="project" value="UniProtKB-SubCell"/>
</dbReference>
<dbReference type="SUPFAM" id="SSF47819">
    <property type="entry name" value="HRDC-like"/>
    <property type="match status" value="1"/>
</dbReference>
<evidence type="ECO:0000256" key="11">
    <source>
        <dbReference type="ARBA" id="ARBA00023242"/>
    </source>
</evidence>
<feature type="region of interest" description="Disordered" evidence="16">
    <location>
        <begin position="1181"/>
        <end position="1225"/>
    </location>
</feature>
<keyword evidence="9" id="KW-0234">DNA repair</keyword>
<dbReference type="AlphaFoldDB" id="A0A6A0H202"/>
<evidence type="ECO:0000256" key="7">
    <source>
        <dbReference type="ARBA" id="ARBA00022840"/>
    </source>
</evidence>
<comment type="caution">
    <text evidence="20">The sequence shown here is derived from an EMBL/GenBank/DDBJ whole genome shotgun (WGS) entry which is preliminary data.</text>
</comment>
<keyword evidence="6" id="KW-0347">Helicase</keyword>
<sequence length="1277" mass="141283">MTTLKDQKNGDTLHGSTEFIFVSSDSEDDVPEVGGKRKRIYQIDKSFRDENKLPLSVSVNKKWCGNSVKQENVAASGPPVVTAPAAANISSASSEETISVSESERKCKADIFRIRIEDFISDCPDEPPSPATPKSAPLVNTAQKCGNLIQAPNASLHVESRQTLPTAVPVTPTLTASALGSKGPVSGESQDREGNLTKETLPPGPSSCSEGRLSSDGLTVDNILKHPVLRVCDVEPEDLAVIESLQGSLHELITAMFERVPVSVLQQHAPHYDLHHHELLLQAHHKLQHTRARWRRMNASSNSNNAEPVLLNKSPVINTGISLRGAPLSVADGAKQVLHRDQSGSHGPEKAPNRTQGSPHGPEHALHRAQSGPHGPEQVPRAQPDPQNSVPSCKALRTDWGFSKAWDASGCDDLDDVADEGDDDVPLTSRLIHGPDNQINYTNVLYKESPMKAFNKPTSKTAATPEKRCPPTAVVSPVRFHGNVRNDGPTGEFSGMNYPHTKLMLHKCFGLRRFRENQKEIVNAALLGKDCFVLMPTGGGKSLCYQLPACVTAGVTIVVSPLKSLIQDQVQKLASLDISATKLSGDMNMAEENAIYTQLMMREPGFKLLYVTPEKISASQKFVGILEALFKRQVLARFVIDEAHCVSQWGHDFRPDYKKLHVLRTKFPGVPFMALTATATPRVRVDILNQLGLTDPKWFLSSFNRSNLHYEVLPKKGKKISDEIAELIKSRFRGACGIVYCLSRKECDSVAADLSRAGISAASYHAGLTDLQRAKAQNLWINDKCKPDVRFVLHYCMPKSIEGYYQESGRAGRDGEPAHCTLYYSYADMHRIKKMIELDRENFEARKTHYDNLYRIVAYCENRTDCRRSQLLNYFGEIFDRNKCMNNKISSCDNCANQGSYHNVDVTKEAKAAVQTVQQLCSGGRWSNNFTMNHFVDIFKGSEAKKVMENGHQRQPLHGLGKSWQRNDCERLLHRLVLLGYLREELVVTRDDIANAYLRLGPKAQAFLADRNAKVSGALIIHFLMWLQLEVEMQSARRAAPVVVQEETSDEELQLLQTECYDALLAEVKKIAEEKSVNYTNVINMVALRTMSREMPESEEEMRRIPHITTANYVKYGQRLLDITQRFAANKLGQFFSLPGLKMNEVLMLSERDDALDLEASDGGDEGSSWLASVSAPEPCQGNDSPYFGQTKRRGRGGFGGRRFARGKKRRTSAKSTAAAPSSGSSGEFFVAGVQKFQPAVRRKSAATLSAAGKPKLSLMGAPTPRSFLPAPKVYSL</sequence>
<dbReference type="Pfam" id="PF00570">
    <property type="entry name" value="HRDC"/>
    <property type="match status" value="1"/>
</dbReference>
<feature type="compositionally biased region" description="Low complexity" evidence="16">
    <location>
        <begin position="1214"/>
        <end position="1225"/>
    </location>
</feature>
<dbReference type="NCBIfam" id="TIGR00614">
    <property type="entry name" value="recQ_fam"/>
    <property type="match status" value="1"/>
</dbReference>
<keyword evidence="11" id="KW-0539">Nucleus</keyword>
<evidence type="ECO:0000256" key="14">
    <source>
        <dbReference type="ARBA" id="ARBA00044542"/>
    </source>
</evidence>
<dbReference type="Gene3D" id="1.10.10.10">
    <property type="entry name" value="Winged helix-like DNA-binding domain superfamily/Winged helix DNA-binding domain"/>
    <property type="match status" value="1"/>
</dbReference>
<evidence type="ECO:0000256" key="15">
    <source>
        <dbReference type="ARBA" id="ARBA00049360"/>
    </source>
</evidence>
<evidence type="ECO:0000256" key="3">
    <source>
        <dbReference type="ARBA" id="ARBA00022741"/>
    </source>
</evidence>
<dbReference type="InterPro" id="IPR018982">
    <property type="entry name" value="RQC_domain"/>
</dbReference>
<dbReference type="InterPro" id="IPR010997">
    <property type="entry name" value="HRDC-like_sf"/>
</dbReference>
<evidence type="ECO:0000256" key="9">
    <source>
        <dbReference type="ARBA" id="ARBA00023204"/>
    </source>
</evidence>
<evidence type="ECO:0000259" key="18">
    <source>
        <dbReference type="PROSITE" id="PS51192"/>
    </source>
</evidence>
<dbReference type="Pfam" id="PF00270">
    <property type="entry name" value="DEAD"/>
    <property type="match status" value="1"/>
</dbReference>
<comment type="catalytic activity">
    <reaction evidence="15">
        <text>ATP + H2O = ADP + phosphate + H(+)</text>
        <dbReference type="Rhea" id="RHEA:13065"/>
        <dbReference type="ChEBI" id="CHEBI:15377"/>
        <dbReference type="ChEBI" id="CHEBI:15378"/>
        <dbReference type="ChEBI" id="CHEBI:30616"/>
        <dbReference type="ChEBI" id="CHEBI:43474"/>
        <dbReference type="ChEBI" id="CHEBI:456216"/>
    </reaction>
</comment>
<dbReference type="PANTHER" id="PTHR13710:SF153">
    <property type="entry name" value="RECQ-LIKE DNA HELICASE BLM"/>
    <property type="match status" value="1"/>
</dbReference>
<evidence type="ECO:0000313" key="20">
    <source>
        <dbReference type="EMBL" id="KAA0194506.1"/>
    </source>
</evidence>
<feature type="domain" description="HRDC" evidence="17">
    <location>
        <begin position="1054"/>
        <end position="1134"/>
    </location>
</feature>
<dbReference type="InterPro" id="IPR011545">
    <property type="entry name" value="DEAD/DEAH_box_helicase_dom"/>
</dbReference>
<evidence type="ECO:0000256" key="13">
    <source>
        <dbReference type="ARBA" id="ARBA00034808"/>
    </source>
</evidence>
<dbReference type="CDD" id="cd18794">
    <property type="entry name" value="SF2_C_RecQ"/>
    <property type="match status" value="1"/>
</dbReference>
<evidence type="ECO:0000256" key="16">
    <source>
        <dbReference type="SAM" id="MobiDB-lite"/>
    </source>
</evidence>
<protein>
    <recommendedName>
        <fullName evidence="13">DNA 3'-5' helicase</fullName>
        <ecNumber evidence="13">5.6.2.4</ecNumber>
    </recommendedName>
    <alternativeName>
        <fullName evidence="14">DNA 3'-5' helicase BLM</fullName>
    </alternativeName>
</protein>
<dbReference type="GO" id="GO:0043138">
    <property type="term" value="F:3'-5' DNA helicase activity"/>
    <property type="evidence" value="ECO:0007669"/>
    <property type="project" value="UniProtKB-EC"/>
</dbReference>
<dbReference type="GO" id="GO:0006260">
    <property type="term" value="P:DNA replication"/>
    <property type="evidence" value="ECO:0007669"/>
    <property type="project" value="InterPro"/>
</dbReference>
<evidence type="ECO:0000256" key="12">
    <source>
        <dbReference type="ARBA" id="ARBA00034617"/>
    </source>
</evidence>
<dbReference type="InterPro" id="IPR004589">
    <property type="entry name" value="DNA_helicase_ATP-dep_RecQ"/>
</dbReference>
<keyword evidence="8" id="KW-0238">DNA-binding</keyword>
<organism evidence="20">
    <name type="scientific">Hyalella azteca</name>
    <name type="common">Amphipod</name>
    <dbReference type="NCBI Taxonomy" id="294128"/>
    <lineage>
        <taxon>Eukaryota</taxon>
        <taxon>Metazoa</taxon>
        <taxon>Ecdysozoa</taxon>
        <taxon>Arthropoda</taxon>
        <taxon>Crustacea</taxon>
        <taxon>Multicrustacea</taxon>
        <taxon>Malacostraca</taxon>
        <taxon>Eumalacostraca</taxon>
        <taxon>Peracarida</taxon>
        <taxon>Amphipoda</taxon>
        <taxon>Senticaudata</taxon>
        <taxon>Talitrida</taxon>
        <taxon>Talitroidea</taxon>
        <taxon>Hyalellidae</taxon>
        <taxon>Hyalella</taxon>
    </lineage>
</organism>
<dbReference type="SUPFAM" id="SSF52540">
    <property type="entry name" value="P-loop containing nucleoside triphosphate hydrolases"/>
    <property type="match status" value="2"/>
</dbReference>
<dbReference type="InterPro" id="IPR002464">
    <property type="entry name" value="DNA/RNA_helicase_DEAH_CS"/>
</dbReference>
<feature type="compositionally biased region" description="Basic and acidic residues" evidence="16">
    <location>
        <begin position="338"/>
        <end position="352"/>
    </location>
</feature>
<dbReference type="InterPro" id="IPR002121">
    <property type="entry name" value="HRDC_dom"/>
</dbReference>
<dbReference type="GO" id="GO:0016787">
    <property type="term" value="F:hydrolase activity"/>
    <property type="evidence" value="ECO:0007669"/>
    <property type="project" value="UniProtKB-KW"/>
</dbReference>
<dbReference type="Pfam" id="PF16124">
    <property type="entry name" value="RecQ_Zn_bind"/>
    <property type="match status" value="1"/>
</dbReference>
<dbReference type="InterPro" id="IPR032284">
    <property type="entry name" value="RecQ_Zn-bd"/>
</dbReference>
<dbReference type="GO" id="GO:0000724">
    <property type="term" value="P:double-strand break repair via homologous recombination"/>
    <property type="evidence" value="ECO:0007669"/>
    <property type="project" value="TreeGrafter"/>
</dbReference>
<evidence type="ECO:0000256" key="10">
    <source>
        <dbReference type="ARBA" id="ARBA00023235"/>
    </source>
</evidence>
<keyword evidence="5" id="KW-0378">Hydrolase</keyword>
<feature type="region of interest" description="Disordered" evidence="16">
    <location>
        <begin position="337"/>
        <end position="393"/>
    </location>
</feature>
<dbReference type="PROSITE" id="PS00690">
    <property type="entry name" value="DEAH_ATP_HELICASE"/>
    <property type="match status" value="1"/>
</dbReference>
<feature type="compositionally biased region" description="Basic residues" evidence="16">
    <location>
        <begin position="1203"/>
        <end position="1213"/>
    </location>
</feature>
<dbReference type="InterPro" id="IPR014001">
    <property type="entry name" value="Helicase_ATP-bd"/>
</dbReference>
<dbReference type="Gene3D" id="3.40.50.300">
    <property type="entry name" value="P-loop containing nucleotide triphosphate hydrolases"/>
    <property type="match status" value="2"/>
</dbReference>
<feature type="domain" description="Helicase ATP-binding" evidence="18">
    <location>
        <begin position="522"/>
        <end position="697"/>
    </location>
</feature>
<dbReference type="Pfam" id="PF09382">
    <property type="entry name" value="RQC"/>
    <property type="match status" value="1"/>
</dbReference>
<dbReference type="InterPro" id="IPR044876">
    <property type="entry name" value="HRDC_dom_sf"/>
</dbReference>
<dbReference type="GO" id="GO:0005694">
    <property type="term" value="C:chromosome"/>
    <property type="evidence" value="ECO:0007669"/>
    <property type="project" value="TreeGrafter"/>
</dbReference>
<dbReference type="InterPro" id="IPR027417">
    <property type="entry name" value="P-loop_NTPase"/>
</dbReference>
<keyword evidence="10" id="KW-0413">Isomerase</keyword>
<name>A0A6A0H202_HYAAZ</name>
<dbReference type="GO" id="GO:0005524">
    <property type="term" value="F:ATP binding"/>
    <property type="evidence" value="ECO:0007669"/>
    <property type="project" value="UniProtKB-KW"/>
</dbReference>
<reference evidence="20" key="2">
    <citation type="journal article" date="2018" name="Environ. Sci. Technol.">
        <title>The Toxicogenome of Hyalella azteca: A Model for Sediment Ecotoxicology and Evolutionary Toxicology.</title>
        <authorList>
            <person name="Poynton H.C."/>
            <person name="Hasenbein S."/>
            <person name="Benoit J.B."/>
            <person name="Sepulveda M.S."/>
            <person name="Poelchau M.F."/>
            <person name="Hughes D.S.T."/>
            <person name="Murali S.C."/>
            <person name="Chen S."/>
            <person name="Glastad K.M."/>
            <person name="Goodisman M.A.D."/>
            <person name="Werren J.H."/>
            <person name="Vineis J.H."/>
            <person name="Bowen J.L."/>
            <person name="Friedrich M."/>
            <person name="Jones J."/>
            <person name="Robertson H.M."/>
            <person name="Feyereisen R."/>
            <person name="Mechler-Hickson A."/>
            <person name="Mathers N."/>
            <person name="Lee C.E."/>
            <person name="Colbourne J.K."/>
            <person name="Biales A."/>
            <person name="Johnston J.S."/>
            <person name="Wellborn G.A."/>
            <person name="Rosendale A.J."/>
            <person name="Cridge A.G."/>
            <person name="Munoz-Torres M.C."/>
            <person name="Bain P.A."/>
            <person name="Manny A.R."/>
            <person name="Major K.M."/>
            <person name="Lambert F.N."/>
            <person name="Vulpe C.D."/>
            <person name="Tuck P."/>
            <person name="Blalock B.J."/>
            <person name="Lin Y.Y."/>
            <person name="Smith M.E."/>
            <person name="Ochoa-Acuna H."/>
            <person name="Chen M.M."/>
            <person name="Childers C.P."/>
            <person name="Qu J."/>
            <person name="Dugan S."/>
            <person name="Lee S.L."/>
            <person name="Chao H."/>
            <person name="Dinh H."/>
            <person name="Han Y."/>
            <person name="Doddapaneni H."/>
            <person name="Worley K.C."/>
            <person name="Muzny D.M."/>
            <person name="Gibbs R.A."/>
            <person name="Richards S."/>
        </authorList>
    </citation>
    <scope>NUCLEOTIDE SEQUENCE</scope>
    <source>
        <strain evidence="20">HAZT.00-mixed</strain>
        <tissue evidence="20">Whole organism</tissue>
    </source>
</reference>
<evidence type="ECO:0000256" key="8">
    <source>
        <dbReference type="ARBA" id="ARBA00023125"/>
    </source>
</evidence>
<feature type="region of interest" description="Disordered" evidence="16">
    <location>
        <begin position="174"/>
        <end position="213"/>
    </location>
</feature>
<comment type="subcellular location">
    <subcellularLocation>
        <location evidence="1">Nucleus</location>
    </subcellularLocation>
</comment>
<dbReference type="PROSITE" id="PS51194">
    <property type="entry name" value="HELICASE_CTER"/>
    <property type="match status" value="1"/>
</dbReference>
<keyword evidence="7" id="KW-0067">ATP-binding</keyword>
<evidence type="ECO:0000256" key="5">
    <source>
        <dbReference type="ARBA" id="ARBA00022801"/>
    </source>
</evidence>
<dbReference type="EMBL" id="JQDR03010279">
    <property type="protein sequence ID" value="KAA0194506.1"/>
    <property type="molecule type" value="Genomic_DNA"/>
</dbReference>
<comment type="similarity">
    <text evidence="2">Belongs to the helicase family. RecQ subfamily.</text>
</comment>
<dbReference type="PROSITE" id="PS50967">
    <property type="entry name" value="HRDC"/>
    <property type="match status" value="1"/>
</dbReference>
<reference evidence="20" key="1">
    <citation type="submission" date="2014-08" db="EMBL/GenBank/DDBJ databases">
        <authorList>
            <person name="Murali S."/>
            <person name="Richards S."/>
            <person name="Bandaranaike D."/>
            <person name="Bellair M."/>
            <person name="Blankenburg K."/>
            <person name="Chao H."/>
            <person name="Dinh H."/>
            <person name="Doddapaneni H."/>
            <person name="Dugan-Rocha S."/>
            <person name="Elkadiri S."/>
            <person name="Gnanaolivu R."/>
            <person name="Hughes D."/>
            <person name="Lee S."/>
            <person name="Li M."/>
            <person name="Ming W."/>
            <person name="Munidasa M."/>
            <person name="Muniz J."/>
            <person name="Nguyen L."/>
            <person name="Osuji N."/>
            <person name="Pu L.-L."/>
            <person name="Puazo M."/>
            <person name="Skinner E."/>
            <person name="Qu C."/>
            <person name="Quiroz J."/>
            <person name="Raj R."/>
            <person name="Weissenberger G."/>
            <person name="Xin Y."/>
            <person name="Zou X."/>
            <person name="Han Y."/>
            <person name="Worley K."/>
            <person name="Muzny D."/>
            <person name="Gibbs R."/>
        </authorList>
    </citation>
    <scope>NUCLEOTIDE SEQUENCE</scope>
    <source>
        <strain evidence="20">HAZT.00-mixed</strain>
        <tissue evidence="20">Whole organism</tissue>
    </source>
</reference>
<dbReference type="InterPro" id="IPR036388">
    <property type="entry name" value="WH-like_DNA-bd_sf"/>
</dbReference>
<comment type="catalytic activity">
    <reaction evidence="12">
        <text>Couples ATP hydrolysis with the unwinding of duplex DNA by translocating in the 3'-5' direction.</text>
        <dbReference type="EC" id="5.6.2.4"/>
    </reaction>
</comment>
<dbReference type="InterPro" id="IPR001650">
    <property type="entry name" value="Helicase_C-like"/>
</dbReference>